<name>A0A1S8WZ77_OPIVI</name>
<feature type="region of interest" description="Disordered" evidence="3">
    <location>
        <begin position="1254"/>
        <end position="1303"/>
    </location>
</feature>
<evidence type="ECO:0000259" key="5">
    <source>
        <dbReference type="Pfam" id="PF25772"/>
    </source>
</evidence>
<evidence type="ECO:0000313" key="7">
    <source>
        <dbReference type="Proteomes" id="UP000243686"/>
    </source>
</evidence>
<dbReference type="InterPro" id="IPR057860">
    <property type="entry name" value="HEAT_RRP12_N"/>
</dbReference>
<organism evidence="6 7">
    <name type="scientific">Opisthorchis viverrini</name>
    <name type="common">Southeast Asian liver fluke</name>
    <dbReference type="NCBI Taxonomy" id="6198"/>
    <lineage>
        <taxon>Eukaryota</taxon>
        <taxon>Metazoa</taxon>
        <taxon>Spiralia</taxon>
        <taxon>Lophotrochozoa</taxon>
        <taxon>Platyhelminthes</taxon>
        <taxon>Trematoda</taxon>
        <taxon>Digenea</taxon>
        <taxon>Opisthorchiida</taxon>
        <taxon>Opisthorchiata</taxon>
        <taxon>Opisthorchiidae</taxon>
        <taxon>Opisthorchis</taxon>
    </lineage>
</organism>
<dbReference type="GO" id="GO:0005634">
    <property type="term" value="C:nucleus"/>
    <property type="evidence" value="ECO:0007669"/>
    <property type="project" value="UniProtKB-SubCell"/>
</dbReference>
<feature type="compositionally biased region" description="Polar residues" evidence="3">
    <location>
        <begin position="1270"/>
        <end position="1300"/>
    </location>
</feature>
<dbReference type="InterPro" id="IPR052087">
    <property type="entry name" value="RRP12"/>
</dbReference>
<sequence>MNQSDGSPVSFLSWATNVTKCSNPAFDTVLSRSWTDMGRQQDVLTVLTGITKLIHDKGGTESAAEYYAALLTALNTQSTTKAAEAYLLKLIVCRAVPDLLLRSTFAEAAKIIVHLLGAPGSNTVDIILCKSLIVCLGRLLSAQLRESWSLESVRHIYRHLLRFVDHEKPPVRKSSHVAVRTILNVAFNEGTTKFHPACHQTVESLCTIIRQEVRQLVAVLRTKEVHCIRLLHCLELLTSILPLLPSKEVKAACECILELVEFPNPLYRWIKAFCLSATYGRVTADKFQKALLNWGYAQAAFPSFISTLRVSNSAKVVSKAFGSVQSLFENRPSVECLSVDLAARLLTALYTYRPGDPAIFEVSTAATDAKTGFTGVEVLVSWIRAVRAGCSYLCDLTSRVFDDTSDAVNRIGVQRLALEHLDRLIKGLLDLLMTTPLPKLRKTVSDILDSIFIHEFDALLLSTDLRSHLRPVLIAITNKLGECMRLSRYETWVYALALTARLLRIWPRIQEGPDHGIDSALCQLLKQLAQLRDSLVDGAGSLAQLIEMNAVDQDPMRVVDTQLEESVIDELDRVCLVALESFGPEVILQKELLSVEPLVEELENGVVELRRSWFLPLLARAQPANPCRLSFFVSHILTLVDRSLAVARDVSTSSIPTATISSLITAGVTVARQLWAGLSMFVRHAPLDWSELSVGGFGRRLVNELNNAPALRPIILLAFRRLAKFAYENDTGLSAMRGGSKLAIPVMLSLYEHAMLPKDLTLQQQIRATLNAYLPCLTAKMIAAPAAVALQKLNSTQNPIYLDILQIVIPHTTSEEIEQFLPNIIPFLSHVNPPSRVLQKRAYRLLELICAGVTPSTKRFLKAHLNDLLLLMHKLSDPVEQRATSNQSSNHITDDIAKQVAGLSVVESHVSSGRLRMKKKKPLIPWKPRLRALHHLLGHLIAQELDGAEELAMEEASKGAIDNQRFRDFANMFIPEVNDCVILAAVCESNRIVRDLAGRIIVNSILAFAGLRPNIVNNSSSLLSSVVSHFDTRTCISVAAPSADSEDESSNDKASSIGQFTCADEDEILSTKSMPRGGVLSERICAALHLLFSRLWSVLPPSVPLASNPTDLVMQESAVRVVCHLLKHLRFRRALLFSLESDNPTAQSQASAVIDNAMSIAQRIVSSQQRPLARYGLQLIRLLLAFVGSGSVCLTDMVQALQSLHSTQKRQLRFAVKSILEKMIKKFGRKVIQGMTNPEYQKVVRNSARIMARRERNQSSLESIPEQDETFSVSGKSRTSAVRSSKSIVVNDKSSVSGRSHLSLPSRVHMPRFDELLADSSDDEALSTRHEKARSIRSNVSSKRNQKIAHSTTRGKSLVEELESVAETSGLCRRARKRVLRGPVAVDSSSDEDDGLASRRSVAIRSERGGIRRKVRFVDTTSLSSTSQPGKKHLRMTSEDKAASGLWLVEQPDQGDVLDLSDPKALARHTAIAANADAAMALAKTLQKSYSARKPSTTPFPVVDGKIIVDDPTASTKFAKDEQDWDLEVSDEEFNNAPNTWSGQRQPKLKKKPQIPGQIYASKKAKGDMRRAGKPDPYAYISLGSGLGGAGKTATAIERRRLLRAVGIGKQKRSKRIGTTTGPLSIGRRKSGSSKRR</sequence>
<dbReference type="Proteomes" id="UP000243686">
    <property type="component" value="Unassembled WGS sequence"/>
</dbReference>
<feature type="domain" description="RRP12 HEAT" evidence="4">
    <location>
        <begin position="567"/>
        <end position="724"/>
    </location>
</feature>
<evidence type="ECO:0000259" key="4">
    <source>
        <dbReference type="Pfam" id="PF08161"/>
    </source>
</evidence>
<feature type="compositionally biased region" description="Basic residues" evidence="3">
    <location>
        <begin position="1627"/>
        <end position="1637"/>
    </location>
</feature>
<dbReference type="SUPFAM" id="SSF48371">
    <property type="entry name" value="ARM repeat"/>
    <property type="match status" value="1"/>
</dbReference>
<feature type="compositionally biased region" description="Polar residues" evidence="3">
    <location>
        <begin position="1336"/>
        <end position="1352"/>
    </location>
</feature>
<evidence type="ECO:0000313" key="6">
    <source>
        <dbReference type="EMBL" id="OON19711.1"/>
    </source>
</evidence>
<feature type="region of interest" description="Disordered" evidence="3">
    <location>
        <begin position="1321"/>
        <end position="1352"/>
    </location>
</feature>
<protein>
    <submittedName>
        <fullName evidence="6">Uncharacterized protein</fullName>
    </submittedName>
</protein>
<dbReference type="PANTHER" id="PTHR48287:SF1">
    <property type="entry name" value="ARM REPEAT SUPERFAMILY PROTEIN"/>
    <property type="match status" value="1"/>
</dbReference>
<keyword evidence="7" id="KW-1185">Reference proteome</keyword>
<dbReference type="PANTHER" id="PTHR48287">
    <property type="entry name" value="ARM REPEAT SUPERFAMILY PROTEIN"/>
    <property type="match status" value="1"/>
</dbReference>
<dbReference type="Pfam" id="PF08161">
    <property type="entry name" value="RRP12_HEAT"/>
    <property type="match status" value="1"/>
</dbReference>
<keyword evidence="2" id="KW-0539">Nucleus</keyword>
<proteinExistence type="predicted"/>
<dbReference type="InterPro" id="IPR016024">
    <property type="entry name" value="ARM-type_fold"/>
</dbReference>
<gene>
    <name evidence="6" type="ORF">X801_04418</name>
</gene>
<evidence type="ECO:0000256" key="3">
    <source>
        <dbReference type="SAM" id="MobiDB-lite"/>
    </source>
</evidence>
<comment type="subcellular location">
    <subcellularLocation>
        <location evidence="1">Nucleus</location>
    </subcellularLocation>
</comment>
<dbReference type="InterPro" id="IPR012978">
    <property type="entry name" value="HEAT_RRP12"/>
</dbReference>
<dbReference type="Pfam" id="PF25772">
    <property type="entry name" value="HEAT_RRP12_N"/>
    <property type="match status" value="1"/>
</dbReference>
<reference evidence="6 7" key="1">
    <citation type="submission" date="2015-03" db="EMBL/GenBank/DDBJ databases">
        <title>Draft genome of the nematode, Opisthorchis viverrini.</title>
        <authorList>
            <person name="Mitreva M."/>
        </authorList>
    </citation>
    <scope>NUCLEOTIDE SEQUENCE [LARGE SCALE GENOMIC DNA]</scope>
    <source>
        <strain evidence="6">Khon Kaen</strain>
    </source>
</reference>
<feature type="domain" description="RRP12 N-terminal HEAT" evidence="5">
    <location>
        <begin position="41"/>
        <end position="266"/>
    </location>
</feature>
<feature type="non-terminal residue" evidence="6">
    <location>
        <position position="1637"/>
    </location>
</feature>
<dbReference type="EMBL" id="KV893102">
    <property type="protein sequence ID" value="OON19711.1"/>
    <property type="molecule type" value="Genomic_DNA"/>
</dbReference>
<accession>A0A1S8WZ77</accession>
<evidence type="ECO:0000256" key="2">
    <source>
        <dbReference type="ARBA" id="ARBA00023242"/>
    </source>
</evidence>
<feature type="compositionally biased region" description="Polar residues" evidence="3">
    <location>
        <begin position="1536"/>
        <end position="1545"/>
    </location>
</feature>
<feature type="region of interest" description="Disordered" evidence="3">
    <location>
        <begin position="1607"/>
        <end position="1637"/>
    </location>
</feature>
<feature type="region of interest" description="Disordered" evidence="3">
    <location>
        <begin position="1534"/>
        <end position="1554"/>
    </location>
</feature>
<evidence type="ECO:0000256" key="1">
    <source>
        <dbReference type="ARBA" id="ARBA00004123"/>
    </source>
</evidence>